<feature type="domain" description="Membrane iron-sulfur containing protein FtrD-like" evidence="1">
    <location>
        <begin position="48"/>
        <end position="150"/>
    </location>
</feature>
<dbReference type="Pfam" id="PF10080">
    <property type="entry name" value="FtrD-like"/>
    <property type="match status" value="1"/>
</dbReference>
<dbReference type="RefSeq" id="WP_264983998.1">
    <property type="nucleotide sequence ID" value="NZ_AP026708.1"/>
</dbReference>
<organism evidence="2 3">
    <name type="scientific">Pseudodesulfovibrio portus</name>
    <dbReference type="NCBI Taxonomy" id="231439"/>
    <lineage>
        <taxon>Bacteria</taxon>
        <taxon>Pseudomonadati</taxon>
        <taxon>Thermodesulfobacteriota</taxon>
        <taxon>Desulfovibrionia</taxon>
        <taxon>Desulfovibrionales</taxon>
        <taxon>Desulfovibrionaceae</taxon>
    </lineage>
</organism>
<reference evidence="2" key="1">
    <citation type="submission" date="2022-08" db="EMBL/GenBank/DDBJ databases">
        <title>Genome Sequence of the sulphate-reducing bacterium, Pseudodesulfovibrio portus JCM14722.</title>
        <authorList>
            <person name="Kondo R."/>
            <person name="Kataoka T."/>
        </authorList>
    </citation>
    <scope>NUCLEOTIDE SEQUENCE</scope>
    <source>
        <strain evidence="2">JCM 14722</strain>
    </source>
</reference>
<dbReference type="EMBL" id="AP026708">
    <property type="protein sequence ID" value="BDQ33948.1"/>
    <property type="molecule type" value="Genomic_DNA"/>
</dbReference>
<evidence type="ECO:0000259" key="1">
    <source>
        <dbReference type="Pfam" id="PF10080"/>
    </source>
</evidence>
<proteinExistence type="predicted"/>
<name>A0ABM8AR90_9BACT</name>
<keyword evidence="3" id="KW-1185">Reference proteome</keyword>
<dbReference type="InterPro" id="IPR018758">
    <property type="entry name" value="FtrD-like"/>
</dbReference>
<dbReference type="Proteomes" id="UP001061361">
    <property type="component" value="Chromosome"/>
</dbReference>
<protein>
    <submittedName>
        <fullName evidence="2">Membrane protein</fullName>
    </submittedName>
</protein>
<gene>
    <name evidence="2" type="ORF">JCM14722_14900</name>
</gene>
<evidence type="ECO:0000313" key="2">
    <source>
        <dbReference type="EMBL" id="BDQ33948.1"/>
    </source>
</evidence>
<sequence>MKKVGIHIGLAVLLVVGVAVNGQAFWGFGQYDRVEPVNGVVTIPVGDVSDGRAHYFSYDHDGREVKFFLLKSSDGVIRAAFDACDVCFGEKKGYSQDGDFMICNNCGQRFHSARINVVKGGCNPSPLDRAVEGNDVVLKARDIAAGSRYF</sequence>
<evidence type="ECO:0000313" key="3">
    <source>
        <dbReference type="Proteomes" id="UP001061361"/>
    </source>
</evidence>
<accession>A0ABM8AR90</accession>